<evidence type="ECO:0000313" key="9">
    <source>
        <dbReference type="Proteomes" id="UP000292235"/>
    </source>
</evidence>
<evidence type="ECO:0000256" key="3">
    <source>
        <dbReference type="ARBA" id="ARBA00022692"/>
    </source>
</evidence>
<dbReference type="OrthoDB" id="4337966at2"/>
<accession>A0A4P6PV89</accession>
<dbReference type="EMBL" id="CP036455">
    <property type="protein sequence ID" value="QBI51983.1"/>
    <property type="molecule type" value="Genomic_DNA"/>
</dbReference>
<dbReference type="PANTHER" id="PTHR35007:SF4">
    <property type="entry name" value="CONSERVED TRANSMEMBRANE PROTEIN-RELATED"/>
    <property type="match status" value="1"/>
</dbReference>
<evidence type="ECO:0000313" key="8">
    <source>
        <dbReference type="EMBL" id="QBI51983.1"/>
    </source>
</evidence>
<evidence type="ECO:0000256" key="4">
    <source>
        <dbReference type="ARBA" id="ARBA00022989"/>
    </source>
</evidence>
<organism evidence="8 9">
    <name type="scientific">Streptomonospora litoralis</name>
    <dbReference type="NCBI Taxonomy" id="2498135"/>
    <lineage>
        <taxon>Bacteria</taxon>
        <taxon>Bacillati</taxon>
        <taxon>Actinomycetota</taxon>
        <taxon>Actinomycetes</taxon>
        <taxon>Streptosporangiales</taxon>
        <taxon>Nocardiopsidaceae</taxon>
        <taxon>Streptomonospora</taxon>
    </lineage>
</organism>
<name>A0A4P6PV89_9ACTN</name>
<keyword evidence="2" id="KW-1003">Cell membrane</keyword>
<feature type="transmembrane region" description="Helical" evidence="6">
    <location>
        <begin position="32"/>
        <end position="49"/>
    </location>
</feature>
<dbReference type="InterPro" id="IPR018076">
    <property type="entry name" value="T2SS_GspF_dom"/>
</dbReference>
<keyword evidence="3 6" id="KW-0812">Transmembrane</keyword>
<dbReference type="GO" id="GO:0005886">
    <property type="term" value="C:plasma membrane"/>
    <property type="evidence" value="ECO:0007669"/>
    <property type="project" value="UniProtKB-SubCell"/>
</dbReference>
<keyword evidence="9" id="KW-1185">Reference proteome</keyword>
<keyword evidence="5 6" id="KW-0472">Membrane</keyword>
<dbReference type="KEGG" id="strr:EKD16_00815"/>
<evidence type="ECO:0000256" key="5">
    <source>
        <dbReference type="ARBA" id="ARBA00023136"/>
    </source>
</evidence>
<feature type="transmembrane region" description="Helical" evidence="6">
    <location>
        <begin position="211"/>
        <end position="234"/>
    </location>
</feature>
<keyword evidence="4 6" id="KW-1133">Transmembrane helix</keyword>
<sequence length="280" mass="29046">MPTPAPTATTALLHVFGLGSLLVPLHWLTGQAGWLLGFGAVGGIAATLVPRPAIVRLAELRGAQPATDVGLDEPRWREVLARRLRERLGTVTGRVQARRRRAVVELCRVLATELRAGRDPGAAVETAVAELDPESVNEFAPLRAAAGSAQDVVPPLRALAAVRGAGGLGHLAACWQVAATTGAPPADVVDRLAASLAAEESQRRELGAQLAGPRATAVMLSVLPVLGLAMAGALGGSPLAFLFVTPIGLLCLVAGLALDALGLFWTYQMVKRVLPDSETE</sequence>
<evidence type="ECO:0000256" key="1">
    <source>
        <dbReference type="ARBA" id="ARBA00004651"/>
    </source>
</evidence>
<dbReference type="RefSeq" id="WP_131096606.1">
    <property type="nucleotide sequence ID" value="NZ_CP036455.1"/>
</dbReference>
<evidence type="ECO:0000259" key="7">
    <source>
        <dbReference type="Pfam" id="PF00482"/>
    </source>
</evidence>
<protein>
    <submittedName>
        <fullName evidence="8">Bacterial type II secretion system protein F domain protein</fullName>
    </submittedName>
</protein>
<dbReference type="AlphaFoldDB" id="A0A4P6PV89"/>
<proteinExistence type="predicted"/>
<feature type="domain" description="Type II secretion system protein GspF" evidence="7">
    <location>
        <begin position="107"/>
        <end position="230"/>
    </location>
</feature>
<comment type="subcellular location">
    <subcellularLocation>
        <location evidence="1">Cell membrane</location>
        <topology evidence="1">Multi-pass membrane protein</topology>
    </subcellularLocation>
</comment>
<gene>
    <name evidence="8" type="ORF">EKD16_00815</name>
</gene>
<dbReference type="Pfam" id="PF00482">
    <property type="entry name" value="T2SSF"/>
    <property type="match status" value="1"/>
</dbReference>
<dbReference type="Proteomes" id="UP000292235">
    <property type="component" value="Chromosome"/>
</dbReference>
<reference evidence="8 9" key="1">
    <citation type="submission" date="2019-02" db="EMBL/GenBank/DDBJ databases">
        <authorList>
            <person name="Khodamoradi S."/>
            <person name="Hahnke R.L."/>
            <person name="Kaempfer P."/>
            <person name="Schumann P."/>
            <person name="Rohde M."/>
            <person name="Steinert M."/>
            <person name="Luzhetskyy A."/>
            <person name="Wink J."/>
            <person name="Ruckert C."/>
        </authorList>
    </citation>
    <scope>NUCLEOTIDE SEQUENCE [LARGE SCALE GENOMIC DNA]</scope>
    <source>
        <strain evidence="8 9">M2</strain>
    </source>
</reference>
<evidence type="ECO:0000256" key="2">
    <source>
        <dbReference type="ARBA" id="ARBA00022475"/>
    </source>
</evidence>
<feature type="transmembrane region" description="Helical" evidence="6">
    <location>
        <begin position="240"/>
        <end position="265"/>
    </location>
</feature>
<evidence type="ECO:0000256" key="6">
    <source>
        <dbReference type="SAM" id="Phobius"/>
    </source>
</evidence>
<dbReference type="PANTHER" id="PTHR35007">
    <property type="entry name" value="INTEGRAL MEMBRANE PROTEIN-RELATED"/>
    <property type="match status" value="1"/>
</dbReference>